<reference evidence="1" key="3">
    <citation type="journal article" date="2017" name="Nature">
        <title>Genome sequence of the progenitor of the wheat D genome Aegilops tauschii.</title>
        <authorList>
            <person name="Luo M.C."/>
            <person name="Gu Y.Q."/>
            <person name="Puiu D."/>
            <person name="Wang H."/>
            <person name="Twardziok S.O."/>
            <person name="Deal K.R."/>
            <person name="Huo N."/>
            <person name="Zhu T."/>
            <person name="Wang L."/>
            <person name="Wang Y."/>
            <person name="McGuire P.E."/>
            <person name="Liu S."/>
            <person name="Long H."/>
            <person name="Ramasamy R.K."/>
            <person name="Rodriguez J.C."/>
            <person name="Van S.L."/>
            <person name="Yuan L."/>
            <person name="Wang Z."/>
            <person name="Xia Z."/>
            <person name="Xiao L."/>
            <person name="Anderson O.D."/>
            <person name="Ouyang S."/>
            <person name="Liang Y."/>
            <person name="Zimin A.V."/>
            <person name="Pertea G."/>
            <person name="Qi P."/>
            <person name="Bennetzen J.L."/>
            <person name="Dai X."/>
            <person name="Dawson M.W."/>
            <person name="Muller H.G."/>
            <person name="Kugler K."/>
            <person name="Rivarola-Duarte L."/>
            <person name="Spannagl M."/>
            <person name="Mayer K.F.X."/>
            <person name="Lu F.H."/>
            <person name="Bevan M.W."/>
            <person name="Leroy P."/>
            <person name="Li P."/>
            <person name="You F.M."/>
            <person name="Sun Q."/>
            <person name="Liu Z."/>
            <person name="Lyons E."/>
            <person name="Wicker T."/>
            <person name="Salzberg S.L."/>
            <person name="Devos K.M."/>
            <person name="Dvorak J."/>
        </authorList>
    </citation>
    <scope>NUCLEOTIDE SEQUENCE [LARGE SCALE GENOMIC DNA]</scope>
    <source>
        <strain evidence="1">cv. AL8/78</strain>
    </source>
</reference>
<name>A0A452YR72_AEGTS</name>
<reference evidence="2" key="1">
    <citation type="journal article" date="2014" name="Science">
        <title>Ancient hybridizations among the ancestral genomes of bread wheat.</title>
        <authorList>
            <consortium name="International Wheat Genome Sequencing Consortium,"/>
            <person name="Marcussen T."/>
            <person name="Sandve S.R."/>
            <person name="Heier L."/>
            <person name="Spannagl M."/>
            <person name="Pfeifer M."/>
            <person name="Jakobsen K.S."/>
            <person name="Wulff B.B."/>
            <person name="Steuernagel B."/>
            <person name="Mayer K.F."/>
            <person name="Olsen O.A."/>
        </authorList>
    </citation>
    <scope>NUCLEOTIDE SEQUENCE [LARGE SCALE GENOMIC DNA]</scope>
    <source>
        <strain evidence="2">cv. AL8/78</strain>
    </source>
</reference>
<evidence type="ECO:0000313" key="1">
    <source>
        <dbReference type="EnsemblPlants" id="AET1Gv20509300.4"/>
    </source>
</evidence>
<evidence type="ECO:0000313" key="2">
    <source>
        <dbReference type="Proteomes" id="UP000015105"/>
    </source>
</evidence>
<proteinExistence type="predicted"/>
<dbReference type="Gramene" id="AET1Gv20509300.4">
    <property type="protein sequence ID" value="AET1Gv20509300.4"/>
    <property type="gene ID" value="AET1Gv20509300"/>
</dbReference>
<dbReference type="AlphaFoldDB" id="A0A452YR72"/>
<keyword evidence="2" id="KW-1185">Reference proteome</keyword>
<reference evidence="2" key="2">
    <citation type="journal article" date="2017" name="Nat. Plants">
        <title>The Aegilops tauschii genome reveals multiple impacts of transposons.</title>
        <authorList>
            <person name="Zhao G."/>
            <person name="Zou C."/>
            <person name="Li K."/>
            <person name="Wang K."/>
            <person name="Li T."/>
            <person name="Gao L."/>
            <person name="Zhang X."/>
            <person name="Wang H."/>
            <person name="Yang Z."/>
            <person name="Liu X."/>
            <person name="Jiang W."/>
            <person name="Mao L."/>
            <person name="Kong X."/>
            <person name="Jiao Y."/>
            <person name="Jia J."/>
        </authorList>
    </citation>
    <scope>NUCLEOTIDE SEQUENCE [LARGE SCALE GENOMIC DNA]</scope>
    <source>
        <strain evidence="2">cv. AL8/78</strain>
    </source>
</reference>
<protein>
    <submittedName>
        <fullName evidence="1">Uncharacterized protein</fullName>
    </submittedName>
</protein>
<reference evidence="1" key="4">
    <citation type="submission" date="2019-03" db="UniProtKB">
        <authorList>
            <consortium name="EnsemblPlants"/>
        </authorList>
    </citation>
    <scope>IDENTIFICATION</scope>
</reference>
<dbReference type="Proteomes" id="UP000015105">
    <property type="component" value="Chromosome 1D"/>
</dbReference>
<reference evidence="1" key="5">
    <citation type="journal article" date="2021" name="G3 (Bethesda)">
        <title>Aegilops tauschii genome assembly Aet v5.0 features greater sequence contiguity and improved annotation.</title>
        <authorList>
            <person name="Wang L."/>
            <person name="Zhu T."/>
            <person name="Rodriguez J.C."/>
            <person name="Deal K.R."/>
            <person name="Dubcovsky J."/>
            <person name="McGuire P.E."/>
            <person name="Lux T."/>
            <person name="Spannagl M."/>
            <person name="Mayer K.F.X."/>
            <person name="Baldrich P."/>
            <person name="Meyers B.C."/>
            <person name="Huo N."/>
            <person name="Gu Y.Q."/>
            <person name="Zhou H."/>
            <person name="Devos K.M."/>
            <person name="Bennetzen J.L."/>
            <person name="Unver T."/>
            <person name="Budak H."/>
            <person name="Gulick P.J."/>
            <person name="Galiba G."/>
            <person name="Kalapos B."/>
            <person name="Nelson D.R."/>
            <person name="Li P."/>
            <person name="You F.M."/>
            <person name="Luo M.C."/>
            <person name="Dvorak J."/>
        </authorList>
    </citation>
    <scope>NUCLEOTIDE SEQUENCE [LARGE SCALE GENOMIC DNA]</scope>
    <source>
        <strain evidence="1">cv. AL8/78</strain>
    </source>
</reference>
<sequence length="78" mass="9197">CITCDFLLGRSFARPEMAVYFSEHQEAMEKDRMEHASEPSLNLKTYLANAYLHPIFHMFEQEDQKEEATIEVRIDKSE</sequence>
<accession>A0A452YR72</accession>
<dbReference type="EnsemblPlants" id="AET1Gv20509300.4">
    <property type="protein sequence ID" value="AET1Gv20509300.4"/>
    <property type="gene ID" value="AET1Gv20509300"/>
</dbReference>
<organism evidence="1 2">
    <name type="scientific">Aegilops tauschii subsp. strangulata</name>
    <name type="common">Goatgrass</name>
    <dbReference type="NCBI Taxonomy" id="200361"/>
    <lineage>
        <taxon>Eukaryota</taxon>
        <taxon>Viridiplantae</taxon>
        <taxon>Streptophyta</taxon>
        <taxon>Embryophyta</taxon>
        <taxon>Tracheophyta</taxon>
        <taxon>Spermatophyta</taxon>
        <taxon>Magnoliopsida</taxon>
        <taxon>Liliopsida</taxon>
        <taxon>Poales</taxon>
        <taxon>Poaceae</taxon>
        <taxon>BOP clade</taxon>
        <taxon>Pooideae</taxon>
        <taxon>Triticodae</taxon>
        <taxon>Triticeae</taxon>
        <taxon>Triticinae</taxon>
        <taxon>Aegilops</taxon>
    </lineage>
</organism>